<feature type="compositionally biased region" description="Basic and acidic residues" evidence="2">
    <location>
        <begin position="522"/>
        <end position="533"/>
    </location>
</feature>
<feature type="domain" description="Xaa-Pro dipeptidyl-peptidase C-terminal" evidence="4">
    <location>
        <begin position="349"/>
        <end position="527"/>
    </location>
</feature>
<dbReference type="InterPro" id="IPR013736">
    <property type="entry name" value="Xaa-Pro_dipept_C"/>
</dbReference>
<proteinExistence type="predicted"/>
<evidence type="ECO:0000256" key="2">
    <source>
        <dbReference type="SAM" id="MobiDB-lite"/>
    </source>
</evidence>
<evidence type="ECO:0000256" key="1">
    <source>
        <dbReference type="ARBA" id="ARBA00022801"/>
    </source>
</evidence>
<evidence type="ECO:0000256" key="3">
    <source>
        <dbReference type="SAM" id="SignalP"/>
    </source>
</evidence>
<feature type="region of interest" description="Disordered" evidence="2">
    <location>
        <begin position="516"/>
        <end position="535"/>
    </location>
</feature>
<dbReference type="GO" id="GO:0008239">
    <property type="term" value="F:dipeptidyl-peptidase activity"/>
    <property type="evidence" value="ECO:0007669"/>
    <property type="project" value="InterPro"/>
</dbReference>
<dbReference type="Proteomes" id="UP000294911">
    <property type="component" value="Unassembled WGS sequence"/>
</dbReference>
<name>A0A4R2QA55_9PSEU</name>
<keyword evidence="3" id="KW-0732">Signal</keyword>
<sequence>MKRTWTVTAFALAVLMLVGVPAGSAAAKPGVAERGVTHEQNDRVPEGAVWTERYFPSSDGSETELHADVLLPKDLPEGAKIPVILSVGAYFGHSGQLGDEGWSHAGPSDRFADLVEGGRLFERGYGLVQVDLRGFGGSTGCLDFMGAGEQADVRAAIDWVAEQSWSTGAVGMYGKSYDAITGLVGNNLDQESLRAVVAQEPAWDMYNLVRSNRVAKLSGVLAPNTYNQIAQLPQLPDDTKRYRKNARYEQRHPECVAYNTENNLKADPRSEYWRQRDLAEQAKGSDTPLFVTQGFVEPNTKPEAMQEYLANHQGIQRGWLGPWEHVRGNDRNQDGKLKMGRAGWFDEVMAFYDEHLKGHDTKTDYPNFAIQDSNGDWRAEETWPAARDSRAVALRDGSYADTGEDGGQASYFSWSHPVEQDIRITGTPRIDMATSGVGNVMVKLYDVAPEGSSTMFDEQVSLVDSSGDVGIELKSTDWTIPKGHSLTVEIGTIYDGGWIDTPTGSQITVRDARLNLTTDDPASDKPADGEKSPYLDTYRQIYAKELTHGDPSFTVPTPRG</sequence>
<dbReference type="SMART" id="SM00939">
    <property type="entry name" value="PepX_C"/>
    <property type="match status" value="1"/>
</dbReference>
<feature type="chain" id="PRO_5020786017" description="Xaa-Pro dipeptidyl-peptidase C-terminal domain-containing protein" evidence="3">
    <location>
        <begin position="28"/>
        <end position="560"/>
    </location>
</feature>
<dbReference type="RefSeq" id="WP_243659213.1">
    <property type="nucleotide sequence ID" value="NZ_SLXQ01000015.1"/>
</dbReference>
<dbReference type="InterPro" id="IPR008979">
    <property type="entry name" value="Galactose-bd-like_sf"/>
</dbReference>
<evidence type="ECO:0000259" key="4">
    <source>
        <dbReference type="SMART" id="SM00939"/>
    </source>
</evidence>
<keyword evidence="1" id="KW-0378">Hydrolase</keyword>
<organism evidence="5 6">
    <name type="scientific">Tamaricihabitans halophyticus</name>
    <dbReference type="NCBI Taxonomy" id="1262583"/>
    <lineage>
        <taxon>Bacteria</taxon>
        <taxon>Bacillati</taxon>
        <taxon>Actinomycetota</taxon>
        <taxon>Actinomycetes</taxon>
        <taxon>Pseudonocardiales</taxon>
        <taxon>Pseudonocardiaceae</taxon>
        <taxon>Tamaricihabitans</taxon>
    </lineage>
</organism>
<keyword evidence="6" id="KW-1185">Reference proteome</keyword>
<feature type="signal peptide" evidence="3">
    <location>
        <begin position="1"/>
        <end position="27"/>
    </location>
</feature>
<accession>A0A4R2QA55</accession>
<evidence type="ECO:0000313" key="5">
    <source>
        <dbReference type="EMBL" id="TCP45810.1"/>
    </source>
</evidence>
<dbReference type="InterPro" id="IPR000383">
    <property type="entry name" value="Xaa-Pro-like_dom"/>
</dbReference>
<dbReference type="EMBL" id="SLXQ01000015">
    <property type="protein sequence ID" value="TCP45810.1"/>
    <property type="molecule type" value="Genomic_DNA"/>
</dbReference>
<comment type="caution">
    <text evidence="5">The sequence shown here is derived from an EMBL/GenBank/DDBJ whole genome shotgun (WGS) entry which is preliminary data.</text>
</comment>
<reference evidence="5 6" key="1">
    <citation type="submission" date="2019-03" db="EMBL/GenBank/DDBJ databases">
        <title>Genomic Encyclopedia of Type Strains, Phase IV (KMG-IV): sequencing the most valuable type-strain genomes for metagenomic binning, comparative biology and taxonomic classification.</title>
        <authorList>
            <person name="Goeker M."/>
        </authorList>
    </citation>
    <scope>NUCLEOTIDE SEQUENCE [LARGE SCALE GENOMIC DNA]</scope>
    <source>
        <strain evidence="5 6">DSM 45765</strain>
    </source>
</reference>
<dbReference type="Gene3D" id="3.40.50.1820">
    <property type="entry name" value="alpha/beta hydrolase"/>
    <property type="match status" value="2"/>
</dbReference>
<dbReference type="InterPro" id="IPR029058">
    <property type="entry name" value="AB_hydrolase_fold"/>
</dbReference>
<dbReference type="SUPFAM" id="SSF53474">
    <property type="entry name" value="alpha/beta-Hydrolases"/>
    <property type="match status" value="1"/>
</dbReference>
<gene>
    <name evidence="5" type="ORF">EV191_11590</name>
</gene>
<protein>
    <recommendedName>
        <fullName evidence="4">Xaa-Pro dipeptidyl-peptidase C-terminal domain-containing protein</fullName>
    </recommendedName>
</protein>
<dbReference type="SUPFAM" id="SSF49785">
    <property type="entry name" value="Galactose-binding domain-like"/>
    <property type="match status" value="1"/>
</dbReference>
<dbReference type="NCBIfam" id="TIGR00976">
    <property type="entry name" value="CocE_NonD"/>
    <property type="match status" value="1"/>
</dbReference>
<dbReference type="InterPro" id="IPR005674">
    <property type="entry name" value="CocE/Ser_esterase"/>
</dbReference>
<dbReference type="Pfam" id="PF02129">
    <property type="entry name" value="Peptidase_S15"/>
    <property type="match status" value="1"/>
</dbReference>
<evidence type="ECO:0000313" key="6">
    <source>
        <dbReference type="Proteomes" id="UP000294911"/>
    </source>
</evidence>
<dbReference type="AlphaFoldDB" id="A0A4R2QA55"/>